<feature type="transmembrane region" description="Helical" evidence="2">
    <location>
        <begin position="71"/>
        <end position="89"/>
    </location>
</feature>
<dbReference type="KEGG" id="sbf:JCM31447_31600"/>
<keyword evidence="2" id="KW-1133">Transmembrane helix</keyword>
<gene>
    <name evidence="3" type="ORF">JCM31447_31600</name>
</gene>
<feature type="region of interest" description="Disordered" evidence="1">
    <location>
        <begin position="236"/>
        <end position="296"/>
    </location>
</feature>
<evidence type="ECO:0000256" key="1">
    <source>
        <dbReference type="SAM" id="MobiDB-lite"/>
    </source>
</evidence>
<dbReference type="EMBL" id="AP019369">
    <property type="protein sequence ID" value="BBH54686.1"/>
    <property type="molecule type" value="Genomic_DNA"/>
</dbReference>
<keyword evidence="3" id="KW-0614">Plasmid</keyword>
<dbReference type="GeneID" id="39493328"/>
<evidence type="ECO:0000256" key="2">
    <source>
        <dbReference type="SAM" id="Phobius"/>
    </source>
</evidence>
<dbReference type="RefSeq" id="WP_130613167.1">
    <property type="nucleotide sequence ID" value="NZ_AP019369.1"/>
</dbReference>
<protein>
    <recommendedName>
        <fullName evidence="5">Transmembrane protein</fullName>
    </recommendedName>
</protein>
<keyword evidence="2" id="KW-0812">Transmembrane</keyword>
<accession>A0A4P2VMP5</accession>
<name>A0A4P2VMP5_FLUSA</name>
<evidence type="ECO:0000313" key="4">
    <source>
        <dbReference type="Proteomes" id="UP000291236"/>
    </source>
</evidence>
<feature type="transmembrane region" description="Helical" evidence="2">
    <location>
        <begin position="109"/>
        <end position="133"/>
    </location>
</feature>
<evidence type="ECO:0008006" key="5">
    <source>
        <dbReference type="Google" id="ProtNLM"/>
    </source>
</evidence>
<organism evidence="3 4">
    <name type="scientific">Fluviispira sanaruensis</name>
    <dbReference type="NCBI Taxonomy" id="2493639"/>
    <lineage>
        <taxon>Bacteria</taxon>
        <taxon>Pseudomonadati</taxon>
        <taxon>Bdellovibrionota</taxon>
        <taxon>Oligoflexia</taxon>
        <taxon>Silvanigrellales</taxon>
        <taxon>Silvanigrellaceae</taxon>
        <taxon>Fluviispira</taxon>
    </lineage>
</organism>
<reference evidence="3 4" key="1">
    <citation type="submission" date="2018-12" db="EMBL/GenBank/DDBJ databases">
        <title>Rubrispira sanarue gen. nov., sp., nov., a member of the order Silvanigrellales, isolated from a brackish lake in Hamamatsu Japan.</title>
        <authorList>
            <person name="Maejima Y."/>
            <person name="Iino T."/>
            <person name="Muraguchi Y."/>
            <person name="Fukuda K."/>
            <person name="Nojiri H."/>
            <person name="Ohkuma M."/>
            <person name="Moriuchi R."/>
            <person name="Dohra H."/>
            <person name="Kimbara K."/>
            <person name="Shintani M."/>
        </authorList>
    </citation>
    <scope>NUCLEOTIDE SEQUENCE [LARGE SCALE GENOMIC DNA]</scope>
    <source>
        <strain evidence="3 4">RF1110005</strain>
        <plasmid evidence="3 4">79K</plasmid>
    </source>
</reference>
<keyword evidence="4" id="KW-1185">Reference proteome</keyword>
<evidence type="ECO:0000313" key="3">
    <source>
        <dbReference type="EMBL" id="BBH54686.1"/>
    </source>
</evidence>
<geneLocation type="plasmid" evidence="3 4">
    <name>79K</name>
</geneLocation>
<feature type="transmembrane region" description="Helical" evidence="2">
    <location>
        <begin position="206"/>
        <end position="227"/>
    </location>
</feature>
<dbReference type="Proteomes" id="UP000291236">
    <property type="component" value="Plasmid 79K"/>
</dbReference>
<sequence>MNSKNIEMQVIEPKKVFSQELSADTSLPNEVYSYDFHDYDKEILDIQNEWIQKIERDANEHELYLNTRKDMTIKIVGIFVTVIISVFTITYKSYSDQNIISNIFQQESIITYIFFGIFSIFVASFIISIILFLRNFLKSLLSNDSEYASYNHIFPLEDEDRKLTENDKKFFRNREHYYKYYLELKYKYSNEKIQSNNKHSKNIDRIVKFGVFSIVFLFLSFFTFIIGSSMTEKKNLSQSDSKITSAPPLNVKRPQGSLEGSQIMTKSFNQDAADKGMTKTVQVDKSKTSNTPEKAK</sequence>
<dbReference type="AlphaFoldDB" id="A0A4P2VMP5"/>
<proteinExistence type="predicted"/>
<keyword evidence="2" id="KW-0472">Membrane</keyword>
<feature type="compositionally biased region" description="Polar residues" evidence="1">
    <location>
        <begin position="258"/>
        <end position="270"/>
    </location>
</feature>
<feature type="compositionally biased region" description="Basic and acidic residues" evidence="1">
    <location>
        <begin position="272"/>
        <end position="296"/>
    </location>
</feature>